<feature type="signal peptide" evidence="10">
    <location>
        <begin position="1"/>
        <end position="18"/>
    </location>
</feature>
<dbReference type="EMBL" id="GAMC01004539">
    <property type="protein sequence ID" value="JAC02017.1"/>
    <property type="molecule type" value="mRNA"/>
</dbReference>
<reference evidence="11" key="2">
    <citation type="journal article" date="2014" name="BMC Genomics">
        <title>A genomic perspective to assessing quality of mass-reared SIT flies used in Mediterranean fruit fly (Ceratitis capitata) eradication in California.</title>
        <authorList>
            <person name="Calla B."/>
            <person name="Hall B."/>
            <person name="Hou S."/>
            <person name="Geib S.M."/>
        </authorList>
    </citation>
    <scope>NUCLEOTIDE SEQUENCE</scope>
</reference>
<proteinExistence type="evidence at transcript level"/>
<dbReference type="GlyCosmos" id="W8C624">
    <property type="glycosylation" value="2 sites, No reported glycans"/>
</dbReference>
<dbReference type="OrthoDB" id="10263094at2759"/>
<dbReference type="GO" id="GO:0006898">
    <property type="term" value="P:receptor-mediated endocytosis"/>
    <property type="evidence" value="ECO:0007669"/>
    <property type="project" value="TreeGrafter"/>
</dbReference>
<dbReference type="GO" id="GO:0005764">
    <property type="term" value="C:lysosome"/>
    <property type="evidence" value="ECO:0007669"/>
    <property type="project" value="TreeGrafter"/>
</dbReference>
<evidence type="ECO:0000256" key="8">
    <source>
        <dbReference type="ARBA" id="ARBA00031934"/>
    </source>
</evidence>
<evidence type="ECO:0000256" key="9">
    <source>
        <dbReference type="ARBA" id="ARBA00047409"/>
    </source>
</evidence>
<evidence type="ECO:0000256" key="6">
    <source>
        <dbReference type="ARBA" id="ARBA00023157"/>
    </source>
</evidence>
<dbReference type="InterPro" id="IPR002472">
    <property type="entry name" value="Palm_thioest"/>
</dbReference>
<evidence type="ECO:0000256" key="7">
    <source>
        <dbReference type="ARBA" id="ARBA00023180"/>
    </source>
</evidence>
<dbReference type="PANTHER" id="PTHR11247:SF8">
    <property type="entry name" value="PALMITOYL-PROTEIN THIOESTERASE 1"/>
    <property type="match status" value="1"/>
</dbReference>
<dbReference type="PRINTS" id="PR00414">
    <property type="entry name" value="PPTHIESTRASE"/>
</dbReference>
<evidence type="ECO:0000256" key="10">
    <source>
        <dbReference type="SAM" id="SignalP"/>
    </source>
</evidence>
<dbReference type="InterPro" id="IPR029058">
    <property type="entry name" value="AB_hydrolase_fold"/>
</dbReference>
<name>W8C624_CERCA</name>
<evidence type="ECO:0000256" key="5">
    <source>
        <dbReference type="ARBA" id="ARBA00022801"/>
    </source>
</evidence>
<keyword evidence="7" id="KW-0325">Glycoprotein</keyword>
<evidence type="ECO:0000256" key="2">
    <source>
        <dbReference type="ARBA" id="ARBA00012423"/>
    </source>
</evidence>
<accession>W8C624</accession>
<gene>
    <name evidence="11" type="primary">PPT1</name>
</gene>
<dbReference type="PANTHER" id="PTHR11247">
    <property type="entry name" value="PALMITOYL-PROTEIN THIOESTERASE/DOLICHYLDIPHOSPHATASE 1"/>
    <property type="match status" value="1"/>
</dbReference>
<evidence type="ECO:0000256" key="1">
    <source>
        <dbReference type="ARBA" id="ARBA00010758"/>
    </source>
</evidence>
<evidence type="ECO:0000313" key="11">
    <source>
        <dbReference type="EMBL" id="JAC02017.1"/>
    </source>
</evidence>
<evidence type="ECO:0000256" key="3">
    <source>
        <dbReference type="ARBA" id="ARBA00014212"/>
    </source>
</evidence>
<dbReference type="Pfam" id="PF02089">
    <property type="entry name" value="Palm_thioest"/>
    <property type="match status" value="1"/>
</dbReference>
<evidence type="ECO:0000256" key="4">
    <source>
        <dbReference type="ARBA" id="ARBA00022729"/>
    </source>
</evidence>
<dbReference type="AlphaFoldDB" id="W8C624"/>
<sequence length="297" mass="33996">MTLIKNCIILLFCYYTVAESTDALPVVLWHGMGDTCCFPFSLGSIKKLIETETNGTYVLSLKIGGNMVMDYESGFFIHPDYQVRYVCDQLAKDERLINGYNAIGFSQGGQFLRAVAQRCSTPPMKTLISIGGQHQGVFGLPSCPSLSNSACEHLRKLLHREAYKEWVQRNLVQATYWHDPLNEEEYRQKSSFLSNINNEVFINQTYIDNLNKLEKFVMVLFLNDTIVQPKESQWFGFYTPGQDEEIRPLNQSPVYEDLGLNQLDSDGRLVYLSVEGDHLQMTSKWFIENIIPLLTEN</sequence>
<keyword evidence="6" id="KW-1015">Disulfide bond</keyword>
<dbReference type="EC" id="3.1.2.22" evidence="2"/>
<comment type="similarity">
    <text evidence="1">Belongs to the palmitoyl-protein thioesterase family.</text>
</comment>
<dbReference type="GO" id="GO:0008474">
    <property type="term" value="F:palmitoyl-(protein) hydrolase activity"/>
    <property type="evidence" value="ECO:0007669"/>
    <property type="project" value="UniProtKB-EC"/>
</dbReference>
<dbReference type="Gene3D" id="3.40.50.1820">
    <property type="entry name" value="alpha/beta hydrolase"/>
    <property type="match status" value="1"/>
</dbReference>
<keyword evidence="5" id="KW-0378">Hydrolase</keyword>
<reference evidence="11" key="1">
    <citation type="submission" date="2013-07" db="EMBL/GenBank/DDBJ databases">
        <authorList>
            <person name="Geib S."/>
        </authorList>
    </citation>
    <scope>NUCLEOTIDE SEQUENCE</scope>
</reference>
<dbReference type="FunFam" id="3.40.50.1820:FF:000107">
    <property type="entry name" value="Palmitoyl-protein thioesterase 1"/>
    <property type="match status" value="1"/>
</dbReference>
<dbReference type="SUPFAM" id="SSF53474">
    <property type="entry name" value="alpha/beta-Hydrolases"/>
    <property type="match status" value="1"/>
</dbReference>
<protein>
    <recommendedName>
        <fullName evidence="3">Palmitoyl-protein thioesterase 1</fullName>
        <ecNumber evidence="2">3.1.2.22</ecNumber>
    </recommendedName>
    <alternativeName>
        <fullName evidence="8">Palmitoyl-protein hydrolase 1</fullName>
    </alternativeName>
</protein>
<keyword evidence="4 10" id="KW-0732">Signal</keyword>
<feature type="chain" id="PRO_5004906817" description="Palmitoyl-protein thioesterase 1" evidence="10">
    <location>
        <begin position="19"/>
        <end position="297"/>
    </location>
</feature>
<organism evidence="11">
    <name type="scientific">Ceratitis capitata</name>
    <name type="common">Mediterranean fruit fly</name>
    <name type="synonym">Tephritis capitata</name>
    <dbReference type="NCBI Taxonomy" id="7213"/>
    <lineage>
        <taxon>Eukaryota</taxon>
        <taxon>Metazoa</taxon>
        <taxon>Ecdysozoa</taxon>
        <taxon>Arthropoda</taxon>
        <taxon>Hexapoda</taxon>
        <taxon>Insecta</taxon>
        <taxon>Pterygota</taxon>
        <taxon>Neoptera</taxon>
        <taxon>Endopterygota</taxon>
        <taxon>Diptera</taxon>
        <taxon>Brachycera</taxon>
        <taxon>Muscomorpha</taxon>
        <taxon>Tephritoidea</taxon>
        <taxon>Tephritidae</taxon>
        <taxon>Ceratitis</taxon>
        <taxon>Ceratitis</taxon>
    </lineage>
</organism>
<comment type="catalytic activity">
    <reaction evidence="9">
        <text>S-hexadecanoyl-L-cysteinyl-[protein] + H2O = L-cysteinyl-[protein] + hexadecanoate + H(+)</text>
        <dbReference type="Rhea" id="RHEA:19233"/>
        <dbReference type="Rhea" id="RHEA-COMP:10131"/>
        <dbReference type="Rhea" id="RHEA-COMP:11032"/>
        <dbReference type="ChEBI" id="CHEBI:7896"/>
        <dbReference type="ChEBI" id="CHEBI:15377"/>
        <dbReference type="ChEBI" id="CHEBI:15378"/>
        <dbReference type="ChEBI" id="CHEBI:29950"/>
        <dbReference type="ChEBI" id="CHEBI:74151"/>
        <dbReference type="EC" id="3.1.2.22"/>
    </reaction>
    <physiologicalReaction direction="left-to-right" evidence="9">
        <dbReference type="Rhea" id="RHEA:19234"/>
    </physiologicalReaction>
</comment>